<evidence type="ECO:0000259" key="1">
    <source>
        <dbReference type="Pfam" id="PF00501"/>
    </source>
</evidence>
<evidence type="ECO:0000313" key="4">
    <source>
        <dbReference type="Proteomes" id="UP000281594"/>
    </source>
</evidence>
<dbReference type="AlphaFoldDB" id="A0A3L8R052"/>
<dbReference type="Pfam" id="PF13193">
    <property type="entry name" value="AMP-binding_C"/>
    <property type="match status" value="1"/>
</dbReference>
<dbReference type="InterPro" id="IPR050237">
    <property type="entry name" value="ATP-dep_AMP-bd_enzyme"/>
</dbReference>
<dbReference type="EMBL" id="QYCY01000004">
    <property type="protein sequence ID" value="RLV72917.1"/>
    <property type="molecule type" value="Genomic_DNA"/>
</dbReference>
<dbReference type="InterPro" id="IPR020845">
    <property type="entry name" value="AMP-binding_CS"/>
</dbReference>
<dbReference type="InterPro" id="IPR045851">
    <property type="entry name" value="AMP-bd_C_sf"/>
</dbReference>
<gene>
    <name evidence="3" type="ORF">D3C57_150360</name>
</gene>
<name>A0A3L8R052_STRRN</name>
<organism evidence="3 4">
    <name type="scientific">Streptomyces rapamycinicus (strain ATCC 29253 / DSM 41530 / NRRL 5491 / AYB-994)</name>
    <name type="common">Streptomyces hygroscopicus (strain ATCC 29253)</name>
    <dbReference type="NCBI Taxonomy" id="1343740"/>
    <lineage>
        <taxon>Bacteria</taxon>
        <taxon>Bacillati</taxon>
        <taxon>Actinomycetota</taxon>
        <taxon>Actinomycetes</taxon>
        <taxon>Kitasatosporales</taxon>
        <taxon>Streptomycetaceae</taxon>
        <taxon>Streptomyces</taxon>
        <taxon>Streptomyces violaceusniger group</taxon>
    </lineage>
</organism>
<proteinExistence type="predicted"/>
<feature type="domain" description="AMP-binding enzyme C-terminal" evidence="2">
    <location>
        <begin position="448"/>
        <end position="523"/>
    </location>
</feature>
<dbReference type="PROSITE" id="PS00455">
    <property type="entry name" value="AMP_BINDING"/>
    <property type="match status" value="1"/>
</dbReference>
<reference evidence="3 4" key="1">
    <citation type="journal article" date="2018" name="J. Biol. Chem.">
        <title>Discovery of the actinoplanic acid pathway in Streptomyces rapamycinicus reveals a genetically conserved synergism with rapamycin.</title>
        <authorList>
            <person name="Mrak P."/>
            <person name="Krastel P."/>
            <person name="Pivk Lukancic P."/>
            <person name="Tao J."/>
            <person name="Pistorius D."/>
            <person name="Moore C.M."/>
        </authorList>
    </citation>
    <scope>NUCLEOTIDE SEQUENCE [LARGE SCALE GENOMIC DNA]</scope>
    <source>
        <strain evidence="3 4">NRRL 5491</strain>
    </source>
</reference>
<comment type="caution">
    <text evidence="3">The sequence shown here is derived from an EMBL/GenBank/DDBJ whole genome shotgun (WGS) entry which is preliminary data.</text>
</comment>
<dbReference type="GO" id="GO:0016878">
    <property type="term" value="F:acid-thiol ligase activity"/>
    <property type="evidence" value="ECO:0007669"/>
    <property type="project" value="UniProtKB-ARBA"/>
</dbReference>
<dbReference type="InterPro" id="IPR025110">
    <property type="entry name" value="AMP-bd_C"/>
</dbReference>
<dbReference type="RefSeq" id="WP_121826613.1">
    <property type="nucleotide sequence ID" value="NC_022785.1"/>
</dbReference>
<dbReference type="InterPro" id="IPR000873">
    <property type="entry name" value="AMP-dep_synth/lig_dom"/>
</dbReference>
<feature type="domain" description="AMP-dependent synthetase/ligase" evidence="1">
    <location>
        <begin position="15"/>
        <end position="397"/>
    </location>
</feature>
<dbReference type="PANTHER" id="PTHR43767">
    <property type="entry name" value="LONG-CHAIN-FATTY-ACID--COA LIGASE"/>
    <property type="match status" value="1"/>
</dbReference>
<dbReference type="Pfam" id="PF00501">
    <property type="entry name" value="AMP-binding"/>
    <property type="match status" value="1"/>
</dbReference>
<dbReference type="InterPro" id="IPR042099">
    <property type="entry name" value="ANL_N_sf"/>
</dbReference>
<dbReference type="PANTHER" id="PTHR43767:SF1">
    <property type="entry name" value="NONRIBOSOMAL PEPTIDE SYNTHASE PES1 (EUROFUNG)-RELATED"/>
    <property type="match status" value="1"/>
</dbReference>
<evidence type="ECO:0000259" key="2">
    <source>
        <dbReference type="Pfam" id="PF13193"/>
    </source>
</evidence>
<dbReference type="Gene3D" id="3.40.50.12780">
    <property type="entry name" value="N-terminal domain of ligase-like"/>
    <property type="match status" value="1"/>
</dbReference>
<dbReference type="Gene3D" id="3.30.300.30">
    <property type="match status" value="1"/>
</dbReference>
<evidence type="ECO:0000313" key="3">
    <source>
        <dbReference type="EMBL" id="RLV72917.1"/>
    </source>
</evidence>
<dbReference type="Proteomes" id="UP000281594">
    <property type="component" value="Unassembled WGS sequence"/>
</dbReference>
<sequence>MEPVPGWGTLPRMLRDRAAIAPDAPVVADGEVTVTAQTLRDQAASVARALIALGVQPGDRVAVWAPNTWKWVVTAFGIWDTGAIIVPLSTRGKGIESEDLLRRTGAKALFVHEGFLGVSQLSMLAEAAQGPGDDHPFHGLPDLRDVILLDGAGQGVGVRSWTDFVSRADSVHRTEAERRALTVRPEDLFEILCTSGTTGTPKGVALTGEQILRAYWDWSEVVGLHEGDRYPVISPFAHGFGINAGIIACVARLATILPIAVFDPDGALGLIEKERLSILAGPPNLFARLLSDPELPGRDLTSLRVAIVGAAAVPTELVRAMRQRLGTERVVNAYGLIEGSVVTMTRPGDPAEVVASTAGRPMPGVRLRITSDDGRPLPPGERGEVHVGGYGVMRGYWDASGTPSAGVDEEGWLHSGDIGVLDERGNLTIVDRKKDMFIVGGFNAYPAEIENLLQRHPAIGHAAVVAVPDQTLGEVAWGFVVPRPNTGLVEGEVIAWARQHMSNYKVPRRVIVMSELPTTANGKTDKTALRAQLSALPGQPGQ</sequence>
<dbReference type="SUPFAM" id="SSF56801">
    <property type="entry name" value="Acetyl-CoA synthetase-like"/>
    <property type="match status" value="1"/>
</dbReference>
<accession>A0A3L8R052</accession>
<dbReference type="STRING" id="1343740.M271_44415"/>
<protein>
    <submittedName>
        <fullName evidence="3">AMP-dependent synthetase</fullName>
    </submittedName>
</protein>